<evidence type="ECO:0000313" key="3">
    <source>
        <dbReference type="Proteomes" id="UP000765509"/>
    </source>
</evidence>
<organism evidence="2 3">
    <name type="scientific">Austropuccinia psidii MF-1</name>
    <dbReference type="NCBI Taxonomy" id="1389203"/>
    <lineage>
        <taxon>Eukaryota</taxon>
        <taxon>Fungi</taxon>
        <taxon>Dikarya</taxon>
        <taxon>Basidiomycota</taxon>
        <taxon>Pucciniomycotina</taxon>
        <taxon>Pucciniomycetes</taxon>
        <taxon>Pucciniales</taxon>
        <taxon>Sphaerophragmiaceae</taxon>
        <taxon>Austropuccinia</taxon>
    </lineage>
</organism>
<dbReference type="Proteomes" id="UP000765509">
    <property type="component" value="Unassembled WGS sequence"/>
</dbReference>
<protein>
    <recommendedName>
        <fullName evidence="1">Reverse transcriptase/retrotransposon-derived protein RNase H-like domain-containing protein</fullName>
    </recommendedName>
</protein>
<evidence type="ECO:0000259" key="1">
    <source>
        <dbReference type="Pfam" id="PF17919"/>
    </source>
</evidence>
<accession>A0A9Q3PUI1</accession>
<dbReference type="PANTHER" id="PTHR34072">
    <property type="entry name" value="ENZYMATIC POLYPROTEIN-RELATED"/>
    <property type="match status" value="1"/>
</dbReference>
<reference evidence="2" key="1">
    <citation type="submission" date="2021-03" db="EMBL/GenBank/DDBJ databases">
        <title>Draft genome sequence of rust myrtle Austropuccinia psidii MF-1, a brazilian biotype.</title>
        <authorList>
            <person name="Quecine M.C."/>
            <person name="Pachon D.M.R."/>
            <person name="Bonatelli M.L."/>
            <person name="Correr F.H."/>
            <person name="Franceschini L.M."/>
            <person name="Leite T.F."/>
            <person name="Margarido G.R.A."/>
            <person name="Almeida C.A."/>
            <person name="Ferrarezi J.A."/>
            <person name="Labate C.A."/>
        </authorList>
    </citation>
    <scope>NUCLEOTIDE SEQUENCE</scope>
    <source>
        <strain evidence="2">MF-1</strain>
    </source>
</reference>
<dbReference type="SUPFAM" id="SSF56672">
    <property type="entry name" value="DNA/RNA polymerases"/>
    <property type="match status" value="1"/>
</dbReference>
<name>A0A9Q3PUI1_9BASI</name>
<dbReference type="AlphaFoldDB" id="A0A9Q3PUI1"/>
<dbReference type="PANTHER" id="PTHR34072:SF52">
    <property type="entry name" value="RIBONUCLEASE H"/>
    <property type="match status" value="1"/>
</dbReference>
<dbReference type="InterPro" id="IPR041577">
    <property type="entry name" value="RT_RNaseH_2"/>
</dbReference>
<dbReference type="Pfam" id="PF17919">
    <property type="entry name" value="RT_RNaseH_2"/>
    <property type="match status" value="1"/>
</dbReference>
<feature type="domain" description="Reverse transcriptase/retrotransposon-derived protein RNase H-like" evidence="1">
    <location>
        <begin position="67"/>
        <end position="108"/>
    </location>
</feature>
<dbReference type="EMBL" id="AVOT02094671">
    <property type="protein sequence ID" value="MBW0574668.1"/>
    <property type="molecule type" value="Genomic_DNA"/>
</dbReference>
<sequence length="192" mass="22129">MDLPPLSFHASLEEETEEIKTVLKVVPPVYNQYLDLFSKVKAEKIPPHHTCDHHIKLERSLPPEPLSQFKILEEAFTTAPILSHFNHYLPTIIETDASDYALDAVLSKELLARVWALKSWRAFLISVSHSFEVLKDHYSLQYFMSSKVLTCCQASWDEFLSEFHLTITYNPGRLDTLPDALSPWDNVYPERG</sequence>
<dbReference type="InterPro" id="IPR043502">
    <property type="entry name" value="DNA/RNA_pol_sf"/>
</dbReference>
<gene>
    <name evidence="2" type="ORF">O181_114383</name>
</gene>
<proteinExistence type="predicted"/>
<comment type="caution">
    <text evidence="2">The sequence shown here is derived from an EMBL/GenBank/DDBJ whole genome shotgun (WGS) entry which is preliminary data.</text>
</comment>
<keyword evidence="3" id="KW-1185">Reference proteome</keyword>
<evidence type="ECO:0000313" key="2">
    <source>
        <dbReference type="EMBL" id="MBW0574668.1"/>
    </source>
</evidence>